<protein>
    <submittedName>
        <fullName evidence="2">Uncharacterized protein</fullName>
    </submittedName>
</protein>
<comment type="caution">
    <text evidence="2">The sequence shown here is derived from an EMBL/GenBank/DDBJ whole genome shotgun (WGS) entry which is preliminary data.</text>
</comment>
<feature type="region of interest" description="Disordered" evidence="1">
    <location>
        <begin position="193"/>
        <end position="224"/>
    </location>
</feature>
<accession>A0A225X0J8</accession>
<evidence type="ECO:0000313" key="2">
    <source>
        <dbReference type="EMBL" id="OWZ23212.1"/>
    </source>
</evidence>
<dbReference type="Proteomes" id="UP000198211">
    <property type="component" value="Unassembled WGS sequence"/>
</dbReference>
<gene>
    <name evidence="2" type="ORF">PHMEG_0001925</name>
</gene>
<dbReference type="AlphaFoldDB" id="A0A225X0J8"/>
<dbReference type="STRING" id="4795.A0A225X0J8"/>
<organism evidence="2 3">
    <name type="scientific">Phytophthora megakarya</name>
    <dbReference type="NCBI Taxonomy" id="4795"/>
    <lineage>
        <taxon>Eukaryota</taxon>
        <taxon>Sar</taxon>
        <taxon>Stramenopiles</taxon>
        <taxon>Oomycota</taxon>
        <taxon>Peronosporomycetes</taxon>
        <taxon>Peronosporales</taxon>
        <taxon>Peronosporaceae</taxon>
        <taxon>Phytophthora</taxon>
    </lineage>
</organism>
<feature type="compositionally biased region" description="Polar residues" evidence="1">
    <location>
        <begin position="193"/>
        <end position="203"/>
    </location>
</feature>
<feature type="region of interest" description="Disordered" evidence="1">
    <location>
        <begin position="86"/>
        <end position="135"/>
    </location>
</feature>
<reference evidence="3" key="1">
    <citation type="submission" date="2017-03" db="EMBL/GenBank/DDBJ databases">
        <title>Phytopthora megakarya and P. palmivora, two closely related causual agents of cacao black pod achieved similar genome size and gene model numbers by different mechanisms.</title>
        <authorList>
            <person name="Ali S."/>
            <person name="Shao J."/>
            <person name="Larry D.J."/>
            <person name="Kronmiller B."/>
            <person name="Shen D."/>
            <person name="Strem M.D."/>
            <person name="Melnick R.L."/>
            <person name="Guiltinan M.J."/>
            <person name="Tyler B.M."/>
            <person name="Meinhardt L.W."/>
            <person name="Bailey B.A."/>
        </authorList>
    </citation>
    <scope>NUCLEOTIDE SEQUENCE [LARGE SCALE GENOMIC DNA]</scope>
    <source>
        <strain evidence="3">zdho120</strain>
    </source>
</reference>
<keyword evidence="3" id="KW-1185">Reference proteome</keyword>
<evidence type="ECO:0000256" key="1">
    <source>
        <dbReference type="SAM" id="MobiDB-lite"/>
    </source>
</evidence>
<proteinExistence type="predicted"/>
<dbReference type="OrthoDB" id="127487at2759"/>
<evidence type="ECO:0000313" key="3">
    <source>
        <dbReference type="Proteomes" id="UP000198211"/>
    </source>
</evidence>
<feature type="compositionally biased region" description="Basic and acidic residues" evidence="1">
    <location>
        <begin position="206"/>
        <end position="217"/>
    </location>
</feature>
<sequence>MRHVRFAAANKRDRGSSQRRALDSFFRQNRVTVARETGVSGNFIVSDPLTPSDEIAVTMPSNSVLERPRSRTADLIAGSAAQAFNRRTRPGSAAGSIASIETPTESYQGDEYDSFTGRHNAPTLESTDSSDIYRSDSSNIYRSDSSNIYHSDSVFSDTSSVSLGSIAPSIASSQCSAQTPVFPNRFETVAQIRNSKRASSATSIGDVRDTNRSDRSSSDFSVFNSSSMASSEDIYRMSTQLIDVSAIPATTSEKSEPNNSYSSDRMSDALSEFSVAESYSSELSGKESFATNMSVEEGFVTNDSFGTDGSSFATEGSFATVDSFATRTTEDTDDDYSRDSDSLVFRNSEMSEGEI</sequence>
<feature type="region of interest" description="Disordered" evidence="1">
    <location>
        <begin position="328"/>
        <end position="355"/>
    </location>
</feature>
<dbReference type="EMBL" id="NBNE01000077">
    <property type="protein sequence ID" value="OWZ23212.1"/>
    <property type="molecule type" value="Genomic_DNA"/>
</dbReference>
<name>A0A225X0J8_9STRA</name>